<dbReference type="EMBL" id="JAAKZX010000042">
    <property type="protein sequence ID" value="NGO43597.1"/>
    <property type="molecule type" value="Genomic_DNA"/>
</dbReference>
<accession>A0ABX0DQ27</accession>
<proteinExistence type="predicted"/>
<dbReference type="Proteomes" id="UP001518140">
    <property type="component" value="Unassembled WGS sequence"/>
</dbReference>
<organism evidence="1 2">
    <name type="scientific">Streptomyces ureilyticus</name>
    <dbReference type="NCBI Taxonomy" id="1775131"/>
    <lineage>
        <taxon>Bacteria</taxon>
        <taxon>Bacillati</taxon>
        <taxon>Actinomycetota</taxon>
        <taxon>Actinomycetes</taxon>
        <taxon>Kitasatosporales</taxon>
        <taxon>Streptomycetaceae</taxon>
        <taxon>Streptomyces</taxon>
    </lineage>
</organism>
<evidence type="ECO:0000313" key="1">
    <source>
        <dbReference type="EMBL" id="NGO43597.1"/>
    </source>
</evidence>
<name>A0ABX0DQ27_9ACTN</name>
<comment type="caution">
    <text evidence="1">The sequence shown here is derived from an EMBL/GenBank/DDBJ whole genome shotgun (WGS) entry which is preliminary data.</text>
</comment>
<keyword evidence="2" id="KW-1185">Reference proteome</keyword>
<evidence type="ECO:0000313" key="2">
    <source>
        <dbReference type="Proteomes" id="UP001518140"/>
    </source>
</evidence>
<protein>
    <submittedName>
        <fullName evidence="1">Uncharacterized protein</fullName>
    </submittedName>
</protein>
<dbReference type="RefSeq" id="WP_165340204.1">
    <property type="nucleotide sequence ID" value="NZ_JAAKZX010000042.1"/>
</dbReference>
<sequence>MRPAQDSSGHSATPIYDALYAEFRRSFRALPGDRSGEEELGFTAFGTVQNASGRPASRSRGTGIWQPVARQHASGLIPALPPWPRKER</sequence>
<gene>
    <name evidence="1" type="ORF">G6048_16020</name>
</gene>
<reference evidence="1 2" key="1">
    <citation type="submission" date="2020-02" db="EMBL/GenBank/DDBJ databases">
        <title>Whole-genome analyses of novel actinobacteria.</title>
        <authorList>
            <person name="Sahin N."/>
            <person name="Tokatli A."/>
        </authorList>
    </citation>
    <scope>NUCLEOTIDE SEQUENCE [LARGE SCALE GENOMIC DNA]</scope>
    <source>
        <strain evidence="1 2">YC419</strain>
    </source>
</reference>